<dbReference type="PRINTS" id="PR00950">
    <property type="entry name" value="TYPE3IMSPROT"/>
</dbReference>
<sequence length="389" mass="42956">MAEESENGQEKTEQPTPKRQQDAKEKGQVPRSRELNTTVIMVLGAGGLLVFGGFMAGQIFQVFDLAFNVSREKIFDPEAPINLFRHAIAMGLLGVAPFALLMLVAALITPAAMGGWTFSAKAMAPKLEKLNPVKGLGRMFGVKALVELGKALAKVLVVGGVSALLLWSLQDRITQLAVEPLGSGVNEGLKIFFWSFFALASALILVALVDIPYQLWDHTKKLKMTLQEVKDELKQTEGKPEVKGKIRQLQNQIAQGRMMENVPRADVVITNPTHFAIALQYDQKRMRAPRVVARGVGVVALRIREIAEENRIPRVEAPPLARALYHTTELEQEIPAGLYLAVAQVLAYIYQLRTVNRYGGQRPKPPNPDIPEEFREVAERGRTPPDDGN</sequence>
<dbReference type="NCBIfam" id="TIGR00328">
    <property type="entry name" value="flhB"/>
    <property type="match status" value="1"/>
</dbReference>
<comment type="subcellular location">
    <subcellularLocation>
        <location evidence="1">Cell membrane</location>
        <topology evidence="1">Multi-pass membrane protein</topology>
    </subcellularLocation>
</comment>
<keyword evidence="4 13" id="KW-0813">Transport</keyword>
<dbReference type="GO" id="GO:0005886">
    <property type="term" value="C:plasma membrane"/>
    <property type="evidence" value="ECO:0007669"/>
    <property type="project" value="UniProtKB-SubCell"/>
</dbReference>
<dbReference type="EMBL" id="JALJXV010000006">
    <property type="protein sequence ID" value="MCP1675591.1"/>
    <property type="molecule type" value="Genomic_DNA"/>
</dbReference>
<dbReference type="GO" id="GO:0044780">
    <property type="term" value="P:bacterial-type flagellum assembly"/>
    <property type="evidence" value="ECO:0007669"/>
    <property type="project" value="InterPro"/>
</dbReference>
<evidence type="ECO:0000256" key="1">
    <source>
        <dbReference type="ARBA" id="ARBA00004651"/>
    </source>
</evidence>
<keyword evidence="15" id="KW-0966">Cell projection</keyword>
<evidence type="ECO:0000256" key="3">
    <source>
        <dbReference type="ARBA" id="ARBA00021622"/>
    </source>
</evidence>
<accession>A0AAE3KCC2</accession>
<comment type="similarity">
    <text evidence="2 13">Belongs to the type III secretion exporter family.</text>
</comment>
<evidence type="ECO:0000256" key="12">
    <source>
        <dbReference type="ARBA" id="ARBA00025078"/>
    </source>
</evidence>
<keyword evidence="10 13" id="KW-0472">Membrane</keyword>
<keyword evidence="6 13" id="KW-0812">Transmembrane</keyword>
<reference evidence="15" key="1">
    <citation type="submission" date="2022-03" db="EMBL/GenBank/DDBJ databases">
        <title>Genomic Encyclopedia of Type Strains, Phase III (KMG-III): the genomes of soil and plant-associated and newly described type strains.</title>
        <authorList>
            <person name="Whitman W."/>
        </authorList>
    </citation>
    <scope>NUCLEOTIDE SEQUENCE</scope>
    <source>
        <strain evidence="15">ANL 6-2</strain>
    </source>
</reference>
<keyword evidence="15" id="KW-0282">Flagellum</keyword>
<evidence type="ECO:0000313" key="16">
    <source>
        <dbReference type="Proteomes" id="UP001205843"/>
    </source>
</evidence>
<evidence type="ECO:0000256" key="11">
    <source>
        <dbReference type="ARBA" id="ARBA00023225"/>
    </source>
</evidence>
<evidence type="ECO:0000256" key="5">
    <source>
        <dbReference type="ARBA" id="ARBA00022475"/>
    </source>
</evidence>
<feature type="transmembrane region" description="Helical" evidence="13">
    <location>
        <begin position="83"/>
        <end position="108"/>
    </location>
</feature>
<keyword evidence="15" id="KW-0969">Cilium</keyword>
<evidence type="ECO:0000256" key="6">
    <source>
        <dbReference type="ARBA" id="ARBA00022692"/>
    </source>
</evidence>
<gene>
    <name evidence="13" type="primary">flhB</name>
    <name evidence="15" type="ORF">J2T57_002741</name>
</gene>
<evidence type="ECO:0000256" key="10">
    <source>
        <dbReference type="ARBA" id="ARBA00023136"/>
    </source>
</evidence>
<evidence type="ECO:0000313" key="15">
    <source>
        <dbReference type="EMBL" id="MCP1675591.1"/>
    </source>
</evidence>
<feature type="transmembrane region" description="Helical" evidence="13">
    <location>
        <begin position="39"/>
        <end position="63"/>
    </location>
</feature>
<dbReference type="RefSeq" id="WP_253479171.1">
    <property type="nucleotide sequence ID" value="NZ_JALJXV010000006.1"/>
</dbReference>
<dbReference type="FunFam" id="3.40.1690.10:FF:000001">
    <property type="entry name" value="Flagellar biosynthetic protein FlhB"/>
    <property type="match status" value="1"/>
</dbReference>
<keyword evidence="11 13" id="KW-1006">Bacterial flagellum protein export</keyword>
<dbReference type="Pfam" id="PF01312">
    <property type="entry name" value="Bac_export_2"/>
    <property type="match status" value="1"/>
</dbReference>
<dbReference type="InterPro" id="IPR006135">
    <property type="entry name" value="T3SS_substrate_exporter"/>
</dbReference>
<keyword evidence="9 13" id="KW-1133">Transmembrane helix</keyword>
<protein>
    <recommendedName>
        <fullName evidence="3 13">Flagellar biosynthetic protein FlhB</fullName>
    </recommendedName>
</protein>
<dbReference type="Gene3D" id="3.40.1690.10">
    <property type="entry name" value="secretion proteins EscU"/>
    <property type="match status" value="1"/>
</dbReference>
<dbReference type="Proteomes" id="UP001205843">
    <property type="component" value="Unassembled WGS sequence"/>
</dbReference>
<feature type="region of interest" description="Disordered" evidence="14">
    <location>
        <begin position="1"/>
        <end position="31"/>
    </location>
</feature>
<proteinExistence type="inferred from homology"/>
<dbReference type="SUPFAM" id="SSF160544">
    <property type="entry name" value="EscU C-terminal domain-like"/>
    <property type="match status" value="1"/>
</dbReference>
<keyword evidence="8 13" id="KW-0653">Protein transport</keyword>
<comment type="caution">
    <text evidence="15">The sequence shown here is derived from an EMBL/GenBank/DDBJ whole genome shotgun (WGS) entry which is preliminary data.</text>
</comment>
<evidence type="ECO:0000256" key="4">
    <source>
        <dbReference type="ARBA" id="ARBA00022448"/>
    </source>
</evidence>
<dbReference type="GO" id="GO:0009306">
    <property type="term" value="P:protein secretion"/>
    <property type="evidence" value="ECO:0007669"/>
    <property type="project" value="InterPro"/>
</dbReference>
<name>A0AAE3KCC2_9GAMM</name>
<evidence type="ECO:0000256" key="8">
    <source>
        <dbReference type="ARBA" id="ARBA00022927"/>
    </source>
</evidence>
<dbReference type="AlphaFoldDB" id="A0AAE3KCC2"/>
<feature type="compositionally biased region" description="Basic and acidic residues" evidence="14">
    <location>
        <begin position="372"/>
        <end position="389"/>
    </location>
</feature>
<keyword evidence="7 13" id="KW-1005">Bacterial flagellum biogenesis</keyword>
<comment type="function">
    <text evidence="12 13">Required for formation of the rod structure in the basal body of the flagellar apparatus. Together with FliI and FliH, may constitute the export apparatus of flagellin.</text>
</comment>
<dbReference type="PANTHER" id="PTHR30531:SF12">
    <property type="entry name" value="FLAGELLAR BIOSYNTHETIC PROTEIN FLHB"/>
    <property type="match status" value="1"/>
</dbReference>
<evidence type="ECO:0000256" key="13">
    <source>
        <dbReference type="RuleBase" id="RU364091"/>
    </source>
</evidence>
<keyword evidence="16" id="KW-1185">Reference proteome</keyword>
<dbReference type="Gene3D" id="6.10.250.2080">
    <property type="match status" value="1"/>
</dbReference>
<feature type="compositionally biased region" description="Basic and acidic residues" evidence="14">
    <location>
        <begin position="19"/>
        <end position="31"/>
    </location>
</feature>
<evidence type="ECO:0000256" key="14">
    <source>
        <dbReference type="SAM" id="MobiDB-lite"/>
    </source>
</evidence>
<dbReference type="InterPro" id="IPR006136">
    <property type="entry name" value="FlhB"/>
</dbReference>
<dbReference type="PANTHER" id="PTHR30531">
    <property type="entry name" value="FLAGELLAR BIOSYNTHETIC PROTEIN FLHB"/>
    <property type="match status" value="1"/>
</dbReference>
<keyword evidence="5 13" id="KW-1003">Cell membrane</keyword>
<dbReference type="InterPro" id="IPR029025">
    <property type="entry name" value="T3SS_substrate_exporter_C"/>
</dbReference>
<evidence type="ECO:0000256" key="7">
    <source>
        <dbReference type="ARBA" id="ARBA00022795"/>
    </source>
</evidence>
<feature type="region of interest" description="Disordered" evidence="14">
    <location>
        <begin position="357"/>
        <end position="389"/>
    </location>
</feature>
<evidence type="ECO:0000256" key="2">
    <source>
        <dbReference type="ARBA" id="ARBA00010690"/>
    </source>
</evidence>
<feature type="transmembrane region" description="Helical" evidence="13">
    <location>
        <begin position="189"/>
        <end position="213"/>
    </location>
</feature>
<evidence type="ECO:0000256" key="9">
    <source>
        <dbReference type="ARBA" id="ARBA00022989"/>
    </source>
</evidence>
<organism evidence="15 16">
    <name type="scientific">Natronocella acetinitrilica</name>
    <dbReference type="NCBI Taxonomy" id="414046"/>
    <lineage>
        <taxon>Bacteria</taxon>
        <taxon>Pseudomonadati</taxon>
        <taxon>Pseudomonadota</taxon>
        <taxon>Gammaproteobacteria</taxon>
        <taxon>Chromatiales</taxon>
        <taxon>Ectothiorhodospiraceae</taxon>
        <taxon>Natronocella</taxon>
    </lineage>
</organism>
<feature type="transmembrane region" description="Helical" evidence="13">
    <location>
        <begin position="151"/>
        <end position="169"/>
    </location>
</feature>